<feature type="compositionally biased region" description="Basic and acidic residues" evidence="1">
    <location>
        <begin position="746"/>
        <end position="764"/>
    </location>
</feature>
<feature type="region of interest" description="Disordered" evidence="1">
    <location>
        <begin position="247"/>
        <end position="271"/>
    </location>
</feature>
<dbReference type="AlphaFoldDB" id="A0A8J4PWB6"/>
<reference evidence="2" key="1">
    <citation type="submission" date="2020-01" db="EMBL/GenBank/DDBJ databases">
        <title>Development of genomics and gene disruption for Polysphondylium violaceum indicates a role for the polyketide synthase stlB in stalk morphogenesis.</title>
        <authorList>
            <person name="Narita B."/>
            <person name="Kawabe Y."/>
            <person name="Kin K."/>
            <person name="Saito T."/>
            <person name="Gibbs R."/>
            <person name="Kuspa A."/>
            <person name="Muzny D."/>
            <person name="Queller D."/>
            <person name="Richards S."/>
            <person name="Strassman J."/>
            <person name="Sucgang R."/>
            <person name="Worley K."/>
            <person name="Schaap P."/>
        </authorList>
    </citation>
    <scope>NUCLEOTIDE SEQUENCE</scope>
    <source>
        <strain evidence="2">QSvi11</strain>
    </source>
</reference>
<keyword evidence="3" id="KW-1185">Reference proteome</keyword>
<feature type="non-terminal residue" evidence="2">
    <location>
        <position position="1"/>
    </location>
</feature>
<sequence>IFKHVHQIQCNHYSLKYDDIVDIGWIHKHNHRGLLTDKLNSSSDNSNNYLFIDGHYLFTTIANSDTELFITLFERFKYQVLGYYYSCQYDDDWSKKLNNIDVVRYLFDRGYGRDIWFIKIERIDINLLKYYLESQWLEPSFCIFTKYQSKLDESTRTSRIDLKDKIELVLKHIESTIDPEKKIIDIANLLYNLKDGPISLIKSFYHLIEKIDVLPQVNKVLQTKYSITLQEVVNFGQTAEDLLASSVNSKNSKNSNNSSNNNKSKNQNNSNYNRSIDQYNFSMRQAFQISQNRFWPTWIDKQGQEFIKGWQVSSSRIKVKNQHIYYSLMDDCMDHQSLMDKELPSDFLNKKYHNLSESFPDITRFICTACKLNTNVQAFRFMYRQGYTAPEVRDHRARGLSYQELTKLTSDQDRDAIVELSNSPNVGRRGNVLSKFEILYYCVLSGHYKNLDYYLGKFKDNINLNERQINRLFSSAPKHLFIIKVLCSHGLRFTGKFNDKRLYNHCWFDKFSKDSLTTAFQVLDKFKKSQEIKRELFDGLILYLIQNNDSLGFKYLLDNNSDIKLDPTNESFCKEFLDCLVSSTNINIIDYINKNKSTCLSSYVNINSFFESIFLKATTQFVFNAPLIEYLVANNLISPDFYRAKINSYRSRARVFSLYHFIYFAHRYKYIDKQTNTSSTTLVEFISRNQRRCNGKLHFKSLYRNDGNSNDDEGGDRKEGPDYFKFKNILVDMTNTFDPIKTTKNVRHDDNDNDNERSNKKQKQ</sequence>
<dbReference type="Proteomes" id="UP000695562">
    <property type="component" value="Unassembled WGS sequence"/>
</dbReference>
<name>A0A8J4PWB6_9MYCE</name>
<proteinExistence type="predicted"/>
<gene>
    <name evidence="2" type="ORF">CYY_003851</name>
</gene>
<organism evidence="2 3">
    <name type="scientific">Polysphondylium violaceum</name>
    <dbReference type="NCBI Taxonomy" id="133409"/>
    <lineage>
        <taxon>Eukaryota</taxon>
        <taxon>Amoebozoa</taxon>
        <taxon>Evosea</taxon>
        <taxon>Eumycetozoa</taxon>
        <taxon>Dictyostelia</taxon>
        <taxon>Dictyosteliales</taxon>
        <taxon>Dictyosteliaceae</taxon>
        <taxon>Polysphondylium</taxon>
    </lineage>
</organism>
<dbReference type="EMBL" id="AJWJ01000127">
    <property type="protein sequence ID" value="KAF2074826.1"/>
    <property type="molecule type" value="Genomic_DNA"/>
</dbReference>
<protein>
    <submittedName>
        <fullName evidence="2">Uncharacterized protein</fullName>
    </submittedName>
</protein>
<accession>A0A8J4PWB6</accession>
<feature type="region of interest" description="Disordered" evidence="1">
    <location>
        <begin position="741"/>
        <end position="764"/>
    </location>
</feature>
<evidence type="ECO:0000256" key="1">
    <source>
        <dbReference type="SAM" id="MobiDB-lite"/>
    </source>
</evidence>
<evidence type="ECO:0000313" key="2">
    <source>
        <dbReference type="EMBL" id="KAF2074826.1"/>
    </source>
</evidence>
<comment type="caution">
    <text evidence="2">The sequence shown here is derived from an EMBL/GenBank/DDBJ whole genome shotgun (WGS) entry which is preliminary data.</text>
</comment>
<evidence type="ECO:0000313" key="3">
    <source>
        <dbReference type="Proteomes" id="UP000695562"/>
    </source>
</evidence>